<feature type="transmembrane region" description="Helical" evidence="6">
    <location>
        <begin position="381"/>
        <end position="401"/>
    </location>
</feature>
<dbReference type="GO" id="GO:0030003">
    <property type="term" value="P:intracellular monoatomic cation homeostasis"/>
    <property type="evidence" value="ECO:0007669"/>
    <property type="project" value="TreeGrafter"/>
</dbReference>
<evidence type="ECO:0000256" key="5">
    <source>
        <dbReference type="ARBA" id="ARBA00023136"/>
    </source>
</evidence>
<feature type="transmembrane region" description="Helical" evidence="6">
    <location>
        <begin position="407"/>
        <end position="428"/>
    </location>
</feature>
<proteinExistence type="inferred from homology"/>
<evidence type="ECO:0000313" key="8">
    <source>
        <dbReference type="EMBL" id="KAK8779285.1"/>
    </source>
</evidence>
<dbReference type="GO" id="GO:0071578">
    <property type="term" value="P:zinc ion import across plasma membrane"/>
    <property type="evidence" value="ECO:0007669"/>
    <property type="project" value="TreeGrafter"/>
</dbReference>
<dbReference type="PANTHER" id="PTHR12191">
    <property type="entry name" value="SOLUTE CARRIER FAMILY 39"/>
    <property type="match status" value="1"/>
</dbReference>
<keyword evidence="7" id="KW-0732">Signal</keyword>
<keyword evidence="4 6" id="KW-1133">Transmembrane helix</keyword>
<feature type="transmembrane region" description="Helical" evidence="6">
    <location>
        <begin position="449"/>
        <end position="468"/>
    </location>
</feature>
<dbReference type="EMBL" id="JARKHS020009961">
    <property type="protein sequence ID" value="KAK8779285.1"/>
    <property type="molecule type" value="Genomic_DNA"/>
</dbReference>
<evidence type="ECO:0000256" key="4">
    <source>
        <dbReference type="ARBA" id="ARBA00022989"/>
    </source>
</evidence>
<comment type="caution">
    <text evidence="8">The sequence shown here is derived from an EMBL/GenBank/DDBJ whole genome shotgun (WGS) entry which is preliminary data.</text>
</comment>
<keyword evidence="5 6" id="KW-0472">Membrane</keyword>
<keyword evidence="3 6" id="KW-0812">Transmembrane</keyword>
<evidence type="ECO:0000256" key="3">
    <source>
        <dbReference type="ARBA" id="ARBA00022692"/>
    </source>
</evidence>
<dbReference type="GO" id="GO:0005385">
    <property type="term" value="F:zinc ion transmembrane transporter activity"/>
    <property type="evidence" value="ECO:0007669"/>
    <property type="project" value="TreeGrafter"/>
</dbReference>
<feature type="chain" id="PRO_5042923534" description="Zinc transporter ZIP14" evidence="7">
    <location>
        <begin position="34"/>
        <end position="510"/>
    </location>
</feature>
<protein>
    <recommendedName>
        <fullName evidence="10">Zinc transporter ZIP14</fullName>
    </recommendedName>
</protein>
<dbReference type="InterPro" id="IPR003689">
    <property type="entry name" value="ZIP"/>
</dbReference>
<evidence type="ECO:0000256" key="7">
    <source>
        <dbReference type="SAM" id="SignalP"/>
    </source>
</evidence>
<dbReference type="Pfam" id="PF02535">
    <property type="entry name" value="Zip"/>
    <property type="match status" value="1"/>
</dbReference>
<accession>A0AAQ4EXF2</accession>
<evidence type="ECO:0000256" key="6">
    <source>
        <dbReference type="SAM" id="Phobius"/>
    </source>
</evidence>
<evidence type="ECO:0000256" key="2">
    <source>
        <dbReference type="ARBA" id="ARBA00006939"/>
    </source>
</evidence>
<dbReference type="Proteomes" id="UP001321473">
    <property type="component" value="Unassembled WGS sequence"/>
</dbReference>
<keyword evidence="9" id="KW-1185">Reference proteome</keyword>
<feature type="transmembrane region" description="Helical" evidence="6">
    <location>
        <begin position="232"/>
        <end position="252"/>
    </location>
</feature>
<feature type="transmembrane region" description="Helical" evidence="6">
    <location>
        <begin position="158"/>
        <end position="184"/>
    </location>
</feature>
<reference evidence="8 9" key="1">
    <citation type="journal article" date="2023" name="Arcadia Sci">
        <title>De novo assembly of a long-read Amblyomma americanum tick genome.</title>
        <authorList>
            <person name="Chou S."/>
            <person name="Poskanzer K.E."/>
            <person name="Rollins M."/>
            <person name="Thuy-Boun P.S."/>
        </authorList>
    </citation>
    <scope>NUCLEOTIDE SEQUENCE [LARGE SCALE GENOMIC DNA]</scope>
    <source>
        <strain evidence="8">F_SG_1</strain>
        <tissue evidence="8">Salivary glands</tissue>
    </source>
</reference>
<dbReference type="AlphaFoldDB" id="A0AAQ4EXF2"/>
<dbReference type="GO" id="GO:0005886">
    <property type="term" value="C:plasma membrane"/>
    <property type="evidence" value="ECO:0007669"/>
    <property type="project" value="TreeGrafter"/>
</dbReference>
<feature type="transmembrane region" description="Helical" evidence="6">
    <location>
        <begin position="191"/>
        <end position="212"/>
    </location>
</feature>
<organism evidence="8 9">
    <name type="scientific">Amblyomma americanum</name>
    <name type="common">Lone star tick</name>
    <dbReference type="NCBI Taxonomy" id="6943"/>
    <lineage>
        <taxon>Eukaryota</taxon>
        <taxon>Metazoa</taxon>
        <taxon>Ecdysozoa</taxon>
        <taxon>Arthropoda</taxon>
        <taxon>Chelicerata</taxon>
        <taxon>Arachnida</taxon>
        <taxon>Acari</taxon>
        <taxon>Parasitiformes</taxon>
        <taxon>Ixodida</taxon>
        <taxon>Ixodoidea</taxon>
        <taxon>Ixodidae</taxon>
        <taxon>Amblyomminae</taxon>
        <taxon>Amblyomma</taxon>
    </lineage>
</organism>
<sequence>MNNVRASNLLRAWWCLPFALLLLLCYCPQPGRAAHLEDVTKLAELALHRYKPFFKAPGNVSDALASLLNALRSSRLSHRFEAVNCSPPFNGSALCNEGAECLPVGELLRLFPEAAESSMAEALVRLCPVLLFQMQHQSCDFAAPATPRGKTRPTPAQVWGFGMLSVLVISCCSLAGLVIVPFLSHALYHRLLMVFEGLAVGSLLGSAVFHLIPQAFNLLGQDQEHDYLWKSLIVFLGVYLFYLSDKVMRFIADYRQRKSDKSETSFGRALTNGCVLELASGDPPAIKSNLAVVEPQPLQAPAHNHDHGIKAGDGIAAVAWMIIFGDGMHNFIDGLSIGAAFSESLLAGASISVAVVCEEFPHELGDFAVLLSAGMSTRQAVSYNFLSALTCFLGLGVGILVGDLTEGAPHIFALAAGMFLYISLVAMMGELNEALEASSKEGLVASVKLFLLQNVGIGVGVALLFVMAKYSEKINFEYFSSLPQGMSVAAASYGGGIRDDSKAVFGGMGM</sequence>
<gene>
    <name evidence="8" type="ORF">V5799_019377</name>
</gene>
<comment type="subcellular location">
    <subcellularLocation>
        <location evidence="1">Membrane</location>
        <topology evidence="1">Multi-pass membrane protein</topology>
    </subcellularLocation>
</comment>
<evidence type="ECO:0000256" key="1">
    <source>
        <dbReference type="ARBA" id="ARBA00004141"/>
    </source>
</evidence>
<comment type="similarity">
    <text evidence="2">Belongs to the ZIP transporter (TC 2.A.5) family.</text>
</comment>
<evidence type="ECO:0000313" key="9">
    <source>
        <dbReference type="Proteomes" id="UP001321473"/>
    </source>
</evidence>
<dbReference type="GO" id="GO:0140410">
    <property type="term" value="F:monoatomic cation:bicarbonate symporter activity"/>
    <property type="evidence" value="ECO:0007669"/>
    <property type="project" value="TreeGrafter"/>
</dbReference>
<dbReference type="InterPro" id="IPR050799">
    <property type="entry name" value="ZIP_Transporter"/>
</dbReference>
<evidence type="ECO:0008006" key="10">
    <source>
        <dbReference type="Google" id="ProtNLM"/>
    </source>
</evidence>
<feature type="signal peptide" evidence="7">
    <location>
        <begin position="1"/>
        <end position="33"/>
    </location>
</feature>
<dbReference type="PANTHER" id="PTHR12191:SF37">
    <property type="entry name" value="ZINC TRANSPORTER FOI"/>
    <property type="match status" value="1"/>
</dbReference>
<name>A0AAQ4EXF2_AMBAM</name>